<protein>
    <submittedName>
        <fullName evidence="1">Uncharacterized protein</fullName>
    </submittedName>
</protein>
<keyword evidence="2" id="KW-1185">Reference proteome</keyword>
<reference evidence="1" key="1">
    <citation type="journal article" date="2021" name="Environ. Microbiol.">
        <title>Gene family expansions and transcriptome signatures uncover fungal adaptations to wood decay.</title>
        <authorList>
            <person name="Hage H."/>
            <person name="Miyauchi S."/>
            <person name="Viragh M."/>
            <person name="Drula E."/>
            <person name="Min B."/>
            <person name="Chaduli D."/>
            <person name="Navarro D."/>
            <person name="Favel A."/>
            <person name="Norest M."/>
            <person name="Lesage-Meessen L."/>
            <person name="Balint B."/>
            <person name="Merenyi Z."/>
            <person name="de Eugenio L."/>
            <person name="Morin E."/>
            <person name="Martinez A.T."/>
            <person name="Baldrian P."/>
            <person name="Stursova M."/>
            <person name="Martinez M.J."/>
            <person name="Novotny C."/>
            <person name="Magnuson J.K."/>
            <person name="Spatafora J.W."/>
            <person name="Maurice S."/>
            <person name="Pangilinan J."/>
            <person name="Andreopoulos W."/>
            <person name="LaButti K."/>
            <person name="Hundley H."/>
            <person name="Na H."/>
            <person name="Kuo A."/>
            <person name="Barry K."/>
            <person name="Lipzen A."/>
            <person name="Henrissat B."/>
            <person name="Riley R."/>
            <person name="Ahrendt S."/>
            <person name="Nagy L.G."/>
            <person name="Grigoriev I.V."/>
            <person name="Martin F."/>
            <person name="Rosso M.N."/>
        </authorList>
    </citation>
    <scope>NUCLEOTIDE SEQUENCE</scope>
    <source>
        <strain evidence="1">CBS 384.51</strain>
    </source>
</reference>
<organism evidence="1 2">
    <name type="scientific">Irpex rosettiformis</name>
    <dbReference type="NCBI Taxonomy" id="378272"/>
    <lineage>
        <taxon>Eukaryota</taxon>
        <taxon>Fungi</taxon>
        <taxon>Dikarya</taxon>
        <taxon>Basidiomycota</taxon>
        <taxon>Agaricomycotina</taxon>
        <taxon>Agaricomycetes</taxon>
        <taxon>Polyporales</taxon>
        <taxon>Irpicaceae</taxon>
        <taxon>Irpex</taxon>
    </lineage>
</organism>
<accession>A0ACB8TVC3</accession>
<name>A0ACB8TVC3_9APHY</name>
<proteinExistence type="predicted"/>
<evidence type="ECO:0000313" key="1">
    <source>
        <dbReference type="EMBL" id="KAI0085998.1"/>
    </source>
</evidence>
<sequence length="595" mass="64755">MPALRSTTTRRAPRSTCKTSLPSSSPYVTALSECAHSLTGPKVANASHASQSDYTRYPKFESLEKIWRTTIDVLGRLKTEGLNLERYEFDEEKFSMGRLEGVCRRLGIDVGIFDLHVCVTRDGKKIAFCFACLYQGPDVPPRSYSLRNIGKNVDRHPNSDGHCRVVGKLLGVDWHRLVKKLTCSHPGCLYSLWCMVETHLEGVCRVNAARGDQYNKHLERVHEGKEAPLPSPPPVLAAGNAMQQPILRSHSSLSSSSSSSSSTSSIPTPLTLDSSSFPNDEFDHKIGGMSAFSQPPSTLNVADFDPRLPTGHDPRLPTDSGLRLPPDSDPHLPPDHDPRLPPDSDLHLPPDYILSPPQRREPQPRRLQRSGAQPASWSSTVVFDAMSSVGDLSVRSSSSLASLSSRLMLDASLKIPSLSESSIRSTSTVYLKPIPTSTSTSSSSRLTLSSSLNPASSSSSSRPTSTSTSSLNPTANTANTSSSSSRPVSSSSLKPTATQDATSSSPFDDDFDWGVLESRGRGGKEKEWDGTSLDHRDSTPKERGDVSKQKERDSLSDDWNDISNDWPTGFLEDIPQWTLTDGGDGDAYGPGFLQW</sequence>
<evidence type="ECO:0000313" key="2">
    <source>
        <dbReference type="Proteomes" id="UP001055072"/>
    </source>
</evidence>
<comment type="caution">
    <text evidence="1">The sequence shown here is derived from an EMBL/GenBank/DDBJ whole genome shotgun (WGS) entry which is preliminary data.</text>
</comment>
<gene>
    <name evidence="1" type="ORF">BDY19DRAFT_908534</name>
</gene>
<dbReference type="Proteomes" id="UP001055072">
    <property type="component" value="Unassembled WGS sequence"/>
</dbReference>
<dbReference type="EMBL" id="MU274926">
    <property type="protein sequence ID" value="KAI0085998.1"/>
    <property type="molecule type" value="Genomic_DNA"/>
</dbReference>